<name>A0AAN8IBC6_CHAGU</name>
<accession>A0AAN8IBC6</accession>
<sequence length="220" mass="23993">MTNQAVLPLAAVIVVLLITWTVSFNLFDGQKKARNILISTAPKTKCGLSRVCPPDHFAFYIVSGAANVIGPKICFEGNIIMSNVKNNVGSGLNIVVVNGENGDVETFTYFNMHIGNSDAILEYLKNIDPGMIVLVASFDDVTAKMTDEIRAVFVGMGSTLITSVKRRDNWVFAGGAGRDNKSFFEKKAVNDESTNVYEDWPDIVELSGCYPRTLTDGKVL</sequence>
<evidence type="ECO:0000256" key="2">
    <source>
        <dbReference type="ARBA" id="ARBA00010905"/>
    </source>
</evidence>
<dbReference type="Pfam" id="PF15711">
    <property type="entry name" value="ILEI"/>
    <property type="match status" value="1"/>
</dbReference>
<reference evidence="10 11" key="1">
    <citation type="journal article" date="2023" name="Mol. Biol. Evol.">
        <title>Genomics of Secondarily Temperate Adaptation in the Only Non-Antarctic Icefish.</title>
        <authorList>
            <person name="Rivera-Colon A.G."/>
            <person name="Rayamajhi N."/>
            <person name="Minhas B.F."/>
            <person name="Madrigal G."/>
            <person name="Bilyk K.T."/>
            <person name="Yoon V."/>
            <person name="Hune M."/>
            <person name="Gregory S."/>
            <person name="Cheng C.H.C."/>
            <person name="Catchen J.M."/>
        </authorList>
    </citation>
    <scope>NUCLEOTIDE SEQUENCE [LARGE SCALE GENOMIC DNA]</scope>
    <source>
        <tissue evidence="10">White muscle</tissue>
    </source>
</reference>
<gene>
    <name evidence="10" type="ORF">CgunFtcFv8_014498</name>
</gene>
<evidence type="ECO:0000256" key="7">
    <source>
        <dbReference type="PROSITE-ProRule" id="PRU01375"/>
    </source>
</evidence>
<keyword evidence="5 7" id="KW-0430">Lectin</keyword>
<organism evidence="10 11">
    <name type="scientific">Champsocephalus gunnari</name>
    <name type="common">Mackerel icefish</name>
    <dbReference type="NCBI Taxonomy" id="52237"/>
    <lineage>
        <taxon>Eukaryota</taxon>
        <taxon>Metazoa</taxon>
        <taxon>Chordata</taxon>
        <taxon>Craniata</taxon>
        <taxon>Vertebrata</taxon>
        <taxon>Euteleostomi</taxon>
        <taxon>Actinopterygii</taxon>
        <taxon>Neopterygii</taxon>
        <taxon>Teleostei</taxon>
        <taxon>Neoteleostei</taxon>
        <taxon>Acanthomorphata</taxon>
        <taxon>Eupercaria</taxon>
        <taxon>Perciformes</taxon>
        <taxon>Notothenioidei</taxon>
        <taxon>Channichthyidae</taxon>
        <taxon>Champsocephalus</taxon>
    </lineage>
</organism>
<dbReference type="PROSITE" id="PS52031">
    <property type="entry name" value="GG_LECTIN"/>
    <property type="match status" value="1"/>
</dbReference>
<evidence type="ECO:0000313" key="10">
    <source>
        <dbReference type="EMBL" id="KAK5934074.1"/>
    </source>
</evidence>
<keyword evidence="11" id="KW-1185">Reference proteome</keyword>
<proteinExistence type="inferred from homology"/>
<dbReference type="InterPro" id="IPR039220">
    <property type="entry name" value="FAM3"/>
</dbReference>
<dbReference type="AlphaFoldDB" id="A0AAN8IBC6"/>
<dbReference type="CDD" id="cd13940">
    <property type="entry name" value="ILEI_FAM3C"/>
    <property type="match status" value="1"/>
</dbReference>
<keyword evidence="3" id="KW-0964">Secreted</keyword>
<keyword evidence="4" id="KW-0732">Signal</keyword>
<dbReference type="GO" id="GO:0030246">
    <property type="term" value="F:carbohydrate binding"/>
    <property type="evidence" value="ECO:0007669"/>
    <property type="project" value="UniProtKB-UniRule"/>
</dbReference>
<dbReference type="EMBL" id="JAURVH010001514">
    <property type="protein sequence ID" value="KAK5934074.1"/>
    <property type="molecule type" value="Genomic_DNA"/>
</dbReference>
<evidence type="ECO:0000256" key="6">
    <source>
        <dbReference type="ARBA" id="ARBA00023157"/>
    </source>
</evidence>
<keyword evidence="6" id="KW-1015">Disulfide bond</keyword>
<dbReference type="InterPro" id="IPR039477">
    <property type="entry name" value="ILEI/PANDER_dom"/>
</dbReference>
<keyword evidence="8" id="KW-1133">Transmembrane helix</keyword>
<keyword evidence="8" id="KW-0812">Transmembrane</keyword>
<dbReference type="InterPro" id="IPR039475">
    <property type="entry name" value="ILEI_FAM3C"/>
</dbReference>
<evidence type="ECO:0000256" key="4">
    <source>
        <dbReference type="ARBA" id="ARBA00022729"/>
    </source>
</evidence>
<dbReference type="GO" id="GO:0005576">
    <property type="term" value="C:extracellular region"/>
    <property type="evidence" value="ECO:0007669"/>
    <property type="project" value="UniProtKB-SubCell"/>
</dbReference>
<protein>
    <recommendedName>
        <fullName evidence="9">ILEI/PANDER domain-containing protein</fullName>
    </recommendedName>
</protein>
<evidence type="ECO:0000256" key="3">
    <source>
        <dbReference type="ARBA" id="ARBA00022525"/>
    </source>
</evidence>
<comment type="subcellular location">
    <subcellularLocation>
        <location evidence="1">Secreted</location>
    </subcellularLocation>
</comment>
<dbReference type="PANTHER" id="PTHR14592">
    <property type="entry name" value="UNCHARACTERIZED FAM3"/>
    <property type="match status" value="1"/>
</dbReference>
<evidence type="ECO:0000313" key="11">
    <source>
        <dbReference type="Proteomes" id="UP001331515"/>
    </source>
</evidence>
<feature type="domain" description="ILEI/PANDER" evidence="9">
    <location>
        <begin position="90"/>
        <end position="177"/>
    </location>
</feature>
<evidence type="ECO:0000259" key="9">
    <source>
        <dbReference type="Pfam" id="PF15711"/>
    </source>
</evidence>
<dbReference type="Proteomes" id="UP001331515">
    <property type="component" value="Unassembled WGS sequence"/>
</dbReference>
<comment type="similarity">
    <text evidence="2">Belongs to the FAM3 family.</text>
</comment>
<evidence type="ECO:0000256" key="1">
    <source>
        <dbReference type="ARBA" id="ARBA00004613"/>
    </source>
</evidence>
<feature type="transmembrane region" description="Helical" evidence="8">
    <location>
        <begin position="6"/>
        <end position="27"/>
    </location>
</feature>
<evidence type="ECO:0000256" key="8">
    <source>
        <dbReference type="SAM" id="Phobius"/>
    </source>
</evidence>
<comment type="caution">
    <text evidence="10">The sequence shown here is derived from an EMBL/GenBank/DDBJ whole genome shotgun (WGS) entry which is preliminary data.</text>
</comment>
<evidence type="ECO:0000256" key="5">
    <source>
        <dbReference type="ARBA" id="ARBA00022734"/>
    </source>
</evidence>
<keyword evidence="8" id="KW-0472">Membrane</keyword>